<protein>
    <recommendedName>
        <fullName evidence="3">Phage tail tube protein</fullName>
    </recommendedName>
</protein>
<organism evidence="1 2">
    <name type="scientific">Desulforamulus putei DSM 12395</name>
    <dbReference type="NCBI Taxonomy" id="1121429"/>
    <lineage>
        <taxon>Bacteria</taxon>
        <taxon>Bacillati</taxon>
        <taxon>Bacillota</taxon>
        <taxon>Clostridia</taxon>
        <taxon>Eubacteriales</taxon>
        <taxon>Peptococcaceae</taxon>
        <taxon>Desulforamulus</taxon>
    </lineage>
</organism>
<accession>A0A1M5BU59</accession>
<dbReference type="OrthoDB" id="2604320at2"/>
<reference evidence="2" key="1">
    <citation type="submission" date="2016-11" db="EMBL/GenBank/DDBJ databases">
        <authorList>
            <person name="Varghese N."/>
            <person name="Submissions S."/>
        </authorList>
    </citation>
    <scope>NUCLEOTIDE SEQUENCE [LARGE SCALE GENOMIC DNA]</scope>
    <source>
        <strain evidence="2">DSM 12395</strain>
    </source>
</reference>
<evidence type="ECO:0000313" key="1">
    <source>
        <dbReference type="EMBL" id="SHF45956.1"/>
    </source>
</evidence>
<sequence length="144" mass="16034">MAIINGKVYDWSDVSVKLPGLEIEVQEISYDDELEKEAAYGKGSRPRGYGTGNYKSEGKLSLLKDDFDDLVAYCKRKGVSLYKLVIPKIIVSYANQTSKTKTDELDTVTFTKTSQKNAQGDKSLKVDMDFIIVNGIIRDGLKPV</sequence>
<dbReference type="STRING" id="1121429.SAMN02745133_02703"/>
<dbReference type="RefSeq" id="WP_073239904.1">
    <property type="nucleotide sequence ID" value="NZ_FQUY01000025.1"/>
</dbReference>
<name>A0A1M5BU59_9FIRM</name>
<evidence type="ECO:0000313" key="2">
    <source>
        <dbReference type="Proteomes" id="UP000184148"/>
    </source>
</evidence>
<keyword evidence="2" id="KW-1185">Reference proteome</keyword>
<dbReference type="Proteomes" id="UP000184148">
    <property type="component" value="Unassembled WGS sequence"/>
</dbReference>
<evidence type="ECO:0008006" key="3">
    <source>
        <dbReference type="Google" id="ProtNLM"/>
    </source>
</evidence>
<dbReference type="EMBL" id="FQUY01000025">
    <property type="protein sequence ID" value="SHF45956.1"/>
    <property type="molecule type" value="Genomic_DNA"/>
</dbReference>
<gene>
    <name evidence="1" type="ORF">SAMN02745133_02703</name>
</gene>
<proteinExistence type="predicted"/>
<dbReference type="AlphaFoldDB" id="A0A1M5BU59"/>